<evidence type="ECO:0000256" key="2">
    <source>
        <dbReference type="SAM" id="MobiDB-lite"/>
    </source>
</evidence>
<protein>
    <submittedName>
        <fullName evidence="3">Ankyrin-2</fullName>
    </submittedName>
</protein>
<dbReference type="PANTHER" id="PTHR24198:SF165">
    <property type="entry name" value="ANKYRIN REPEAT-CONTAINING PROTEIN-RELATED"/>
    <property type="match status" value="1"/>
</dbReference>
<feature type="region of interest" description="Disordered" evidence="2">
    <location>
        <begin position="1"/>
        <end position="20"/>
    </location>
</feature>
<feature type="repeat" description="ANK" evidence="1">
    <location>
        <begin position="18"/>
        <end position="50"/>
    </location>
</feature>
<sequence length="268" mass="28861">MVDALLQGGADKNSRTKTGLSAMQSAAQDGHVEVVWRLVERGADFASRTNENMSLPLAAVYSGDIKTTKLALDINGSDGINSFTTDGVSPLIVACLMNKPDLVKTLVENGGDVNATGAEGYTALHAAAAKDYKEIVIFLLGHGADPNAQDMYFGTPYTRAVENMAEVRKQLLDHGGDVSIESAYGRTPVTFFDSIGVLEGELQAISKRPAPASPVETRQRQIRRLKALLQKALQADGTSQIKRWDFELIGHLIGFLGNPDDARIAFEQ</sequence>
<name>A0A8J5NJT1_FUSOX</name>
<evidence type="ECO:0000313" key="3">
    <source>
        <dbReference type="EMBL" id="KAG7405839.1"/>
    </source>
</evidence>
<accession>A0A8J5NJT1</accession>
<gene>
    <name evidence="3" type="primary">Ank2-1</name>
    <name evidence="3" type="ORF">Forpe1208_v014465</name>
</gene>
<evidence type="ECO:0000313" key="4">
    <source>
        <dbReference type="Proteomes" id="UP000694050"/>
    </source>
</evidence>
<dbReference type="Pfam" id="PF00023">
    <property type="entry name" value="Ank"/>
    <property type="match status" value="1"/>
</dbReference>
<dbReference type="InterPro" id="IPR002110">
    <property type="entry name" value="Ankyrin_rpt"/>
</dbReference>
<reference evidence="3" key="1">
    <citation type="submission" date="2021-04" db="EMBL/GenBank/DDBJ databases">
        <title>First draft genome resource for Brassicaceae pathogens Fusarium oxysporum f. sp. raphani and Fusarium oxysporum f. sp. rapae.</title>
        <authorList>
            <person name="Asai S."/>
        </authorList>
    </citation>
    <scope>NUCLEOTIDE SEQUENCE</scope>
    <source>
        <strain evidence="3">Tf1208</strain>
    </source>
</reference>
<dbReference type="Pfam" id="PF12796">
    <property type="entry name" value="Ank_2"/>
    <property type="match status" value="1"/>
</dbReference>
<organism evidence="3 4">
    <name type="scientific">Fusarium oxysporum f. sp. rapae</name>
    <dbReference type="NCBI Taxonomy" id="485398"/>
    <lineage>
        <taxon>Eukaryota</taxon>
        <taxon>Fungi</taxon>
        <taxon>Dikarya</taxon>
        <taxon>Ascomycota</taxon>
        <taxon>Pezizomycotina</taxon>
        <taxon>Sordariomycetes</taxon>
        <taxon>Hypocreomycetidae</taxon>
        <taxon>Hypocreales</taxon>
        <taxon>Nectriaceae</taxon>
        <taxon>Fusarium</taxon>
        <taxon>Fusarium oxysporum species complex</taxon>
    </lineage>
</organism>
<dbReference type="PROSITE" id="PS50088">
    <property type="entry name" value="ANK_REPEAT"/>
    <property type="match status" value="3"/>
</dbReference>
<evidence type="ECO:0000256" key="1">
    <source>
        <dbReference type="PROSITE-ProRule" id="PRU00023"/>
    </source>
</evidence>
<dbReference type="PANTHER" id="PTHR24198">
    <property type="entry name" value="ANKYRIN REPEAT AND PROTEIN KINASE DOMAIN-CONTAINING PROTEIN"/>
    <property type="match status" value="1"/>
</dbReference>
<proteinExistence type="predicted"/>
<dbReference type="PROSITE" id="PS50297">
    <property type="entry name" value="ANK_REP_REGION"/>
    <property type="match status" value="3"/>
</dbReference>
<dbReference type="SMART" id="SM00248">
    <property type="entry name" value="ANK"/>
    <property type="match status" value="4"/>
</dbReference>
<dbReference type="AlphaFoldDB" id="A0A8J5NJT1"/>
<dbReference type="EMBL" id="JAELUQ010000011">
    <property type="protein sequence ID" value="KAG7405839.1"/>
    <property type="molecule type" value="Genomic_DNA"/>
</dbReference>
<dbReference type="Proteomes" id="UP000694050">
    <property type="component" value="Unassembled WGS sequence"/>
</dbReference>
<comment type="caution">
    <text evidence="3">The sequence shown here is derived from an EMBL/GenBank/DDBJ whole genome shotgun (WGS) entry which is preliminary data.</text>
</comment>
<feature type="repeat" description="ANK" evidence="1">
    <location>
        <begin position="119"/>
        <end position="151"/>
    </location>
</feature>
<keyword evidence="1" id="KW-0040">ANK repeat</keyword>
<feature type="repeat" description="ANK" evidence="1">
    <location>
        <begin position="86"/>
        <end position="118"/>
    </location>
</feature>